<organism evidence="2 3">
    <name type="scientific">Halolamina pelagica</name>
    <dbReference type="NCBI Taxonomy" id="699431"/>
    <lineage>
        <taxon>Archaea</taxon>
        <taxon>Methanobacteriati</taxon>
        <taxon>Methanobacteriota</taxon>
        <taxon>Stenosarchaea group</taxon>
        <taxon>Halobacteria</taxon>
        <taxon>Halobacteriales</taxon>
        <taxon>Haloferacaceae</taxon>
    </lineage>
</organism>
<keyword evidence="3" id="KW-1185">Reference proteome</keyword>
<evidence type="ECO:0000313" key="3">
    <source>
        <dbReference type="Proteomes" id="UP000183769"/>
    </source>
</evidence>
<dbReference type="InterPro" id="IPR002925">
    <property type="entry name" value="Dienelactn_hydro"/>
</dbReference>
<feature type="domain" description="Dienelactone hydrolase" evidence="1">
    <location>
        <begin position="24"/>
        <end position="196"/>
    </location>
</feature>
<dbReference type="Proteomes" id="UP000183769">
    <property type="component" value="Unassembled WGS sequence"/>
</dbReference>
<reference evidence="3" key="1">
    <citation type="submission" date="2016-10" db="EMBL/GenBank/DDBJ databases">
        <authorList>
            <person name="Varghese N."/>
            <person name="Submissions S."/>
        </authorList>
    </citation>
    <scope>NUCLEOTIDE SEQUENCE [LARGE SCALE GENOMIC DNA]</scope>
    <source>
        <strain evidence="3">CGMCC 1.10329</strain>
    </source>
</reference>
<sequence length="212" mass="22940">MTRFQQVVEIPLDEVALEGELIVPEEPEGIVLFAHGSGSSRHSPRNNAVADRLREDGLATLLFDLLTEEEDVVRQTRFDIPLLTERLAGATEWVADHPETDDLPVGYFGASTGAAAAFRAASEDETNVDAVISRGGRVDMAGDAAMDIDAPCLFIVGSEDTDVLELNEETLAELTCEKRLEIVEGAGHLFEGPGQLEEVADHAADWFVDHLG</sequence>
<dbReference type="SUPFAM" id="SSF53474">
    <property type="entry name" value="alpha/beta-Hydrolases"/>
    <property type="match status" value="1"/>
</dbReference>
<dbReference type="InterPro" id="IPR029058">
    <property type="entry name" value="AB_hydrolase_fold"/>
</dbReference>
<dbReference type="AlphaFoldDB" id="A0A1I5TI49"/>
<keyword evidence="2" id="KW-0378">Hydrolase</keyword>
<name>A0A1I5TI49_9EURY</name>
<accession>A0A1I5TI49</accession>
<dbReference type="GO" id="GO:0016787">
    <property type="term" value="F:hydrolase activity"/>
    <property type="evidence" value="ECO:0007669"/>
    <property type="project" value="UniProtKB-KW"/>
</dbReference>
<dbReference type="EMBL" id="FOXI01000009">
    <property type="protein sequence ID" value="SFP82752.1"/>
    <property type="molecule type" value="Genomic_DNA"/>
</dbReference>
<dbReference type="Gene3D" id="3.40.50.1820">
    <property type="entry name" value="alpha/beta hydrolase"/>
    <property type="match status" value="1"/>
</dbReference>
<proteinExistence type="predicted"/>
<protein>
    <submittedName>
        <fullName evidence="2">Dienelactone hydrolase</fullName>
    </submittedName>
</protein>
<dbReference type="RefSeq" id="WP_074878905.1">
    <property type="nucleotide sequence ID" value="NZ_FOXI01000009.1"/>
</dbReference>
<dbReference type="Pfam" id="PF01738">
    <property type="entry name" value="DLH"/>
    <property type="match status" value="1"/>
</dbReference>
<dbReference type="OrthoDB" id="12087at2157"/>
<evidence type="ECO:0000313" key="2">
    <source>
        <dbReference type="EMBL" id="SFP82752.1"/>
    </source>
</evidence>
<dbReference type="InterPro" id="IPR050261">
    <property type="entry name" value="FrsA_esterase"/>
</dbReference>
<evidence type="ECO:0000259" key="1">
    <source>
        <dbReference type="Pfam" id="PF01738"/>
    </source>
</evidence>
<dbReference type="PANTHER" id="PTHR22946">
    <property type="entry name" value="DIENELACTONE HYDROLASE DOMAIN-CONTAINING PROTEIN-RELATED"/>
    <property type="match status" value="1"/>
</dbReference>
<gene>
    <name evidence="2" type="ORF">SAMN05216277_10999</name>
</gene>